<comment type="caution">
    <text evidence="1">The sequence shown here is derived from an EMBL/GenBank/DDBJ whole genome shotgun (WGS) entry which is preliminary data.</text>
</comment>
<dbReference type="EMBL" id="WUTW01000010">
    <property type="protein sequence ID" value="MXQ68091.1"/>
    <property type="molecule type" value="Genomic_DNA"/>
</dbReference>
<gene>
    <name evidence="1" type="ORF">GQ466_29150</name>
</gene>
<protein>
    <submittedName>
        <fullName evidence="1">Uncharacterized protein</fullName>
    </submittedName>
</protein>
<evidence type="ECO:0000313" key="1">
    <source>
        <dbReference type="EMBL" id="MXQ68091.1"/>
    </source>
</evidence>
<reference evidence="1 2" key="1">
    <citation type="submission" date="2019-12" db="EMBL/GenBank/DDBJ databases">
        <title>Nocardia macrotermitis sp. nov. and Nocardia aurantia sp. nov., isolated from the gut of the fungus growing-termite Macrotermes natalensis.</title>
        <authorList>
            <person name="Christine B."/>
            <person name="Rene B."/>
        </authorList>
    </citation>
    <scope>NUCLEOTIDE SEQUENCE [LARGE SCALE GENOMIC DNA]</scope>
    <source>
        <strain evidence="1 2">DSM 102126</strain>
    </source>
</reference>
<keyword evidence="2" id="KW-1185">Reference proteome</keyword>
<accession>A0A6I4WEC9</accession>
<evidence type="ECO:0000313" key="2">
    <source>
        <dbReference type="Proteomes" id="UP000431901"/>
    </source>
</evidence>
<dbReference type="Proteomes" id="UP000431901">
    <property type="component" value="Unassembled WGS sequence"/>
</dbReference>
<proteinExistence type="predicted"/>
<dbReference type="RefSeq" id="WP_161106276.1">
    <property type="nucleotide sequence ID" value="NZ_JBHLYI010000020.1"/>
</dbReference>
<name>A0A6I4WEC9_9ACTN</name>
<dbReference type="AlphaFoldDB" id="A0A6I4WEC9"/>
<sequence length="99" mass="10312">MPTGSPFAPLPSCSSPCCGRPPCFQIRVETGTGRCVPRAAEACGVHLSEAVADATRWAGERGAAHVVVYATARGRRLGARPDGPFDRLAVSVIPVAPRN</sequence>
<organism evidence="1 2">
    <name type="scientific">Actinomadura rayongensis</name>
    <dbReference type="NCBI Taxonomy" id="1429076"/>
    <lineage>
        <taxon>Bacteria</taxon>
        <taxon>Bacillati</taxon>
        <taxon>Actinomycetota</taxon>
        <taxon>Actinomycetes</taxon>
        <taxon>Streptosporangiales</taxon>
        <taxon>Thermomonosporaceae</taxon>
        <taxon>Actinomadura</taxon>
    </lineage>
</organism>
<dbReference type="OrthoDB" id="3481755at2"/>